<protein>
    <recommendedName>
        <fullName evidence="4">DUF5672 domain-containing protein</fullName>
    </recommendedName>
</protein>
<dbReference type="Gene3D" id="3.10.450.50">
    <property type="match status" value="1"/>
</dbReference>
<dbReference type="Pfam" id="PF18922">
    <property type="entry name" value="DUF5672"/>
    <property type="match status" value="1"/>
</dbReference>
<evidence type="ECO:0000256" key="1">
    <source>
        <dbReference type="ARBA" id="ARBA00022737"/>
    </source>
</evidence>
<evidence type="ECO:0000259" key="4">
    <source>
        <dbReference type="Pfam" id="PF18922"/>
    </source>
</evidence>
<dbReference type="PROSITE" id="PS50005">
    <property type="entry name" value="TPR"/>
    <property type="match status" value="3"/>
</dbReference>
<dbReference type="InterPro" id="IPR004027">
    <property type="entry name" value="SEC_C_motif"/>
</dbReference>
<keyword evidence="2 3" id="KW-0802">TPR repeat</keyword>
<feature type="domain" description="DUF5672" evidence="4">
    <location>
        <begin position="53"/>
        <end position="189"/>
    </location>
</feature>
<dbReference type="InterPro" id="IPR019734">
    <property type="entry name" value="TPR_rpt"/>
</dbReference>
<feature type="repeat" description="TPR" evidence="3">
    <location>
        <begin position="341"/>
        <end position="374"/>
    </location>
</feature>
<dbReference type="EMBL" id="LS423452">
    <property type="protein sequence ID" value="SPS06764.1"/>
    <property type="molecule type" value="Genomic_DNA"/>
</dbReference>
<reference evidence="5" key="1">
    <citation type="submission" date="2018-05" db="EMBL/GenBank/DDBJ databases">
        <authorList>
            <person name="Lanie J.A."/>
            <person name="Ng W.-L."/>
            <person name="Kazmierczak K.M."/>
            <person name="Andrzejewski T.M."/>
            <person name="Davidsen T.M."/>
            <person name="Wayne K.J."/>
            <person name="Tettelin H."/>
            <person name="Glass J.I."/>
            <person name="Rusch D."/>
            <person name="Podicherti R."/>
            <person name="Tsui H.-C.T."/>
            <person name="Winkler M.E."/>
        </authorList>
    </citation>
    <scope>NUCLEOTIDE SEQUENCE</scope>
    <source>
        <strain evidence="5">KNB</strain>
    </source>
</reference>
<evidence type="ECO:0000313" key="5">
    <source>
        <dbReference type="EMBL" id="SPS06764.1"/>
    </source>
</evidence>
<dbReference type="SUPFAM" id="SSF53756">
    <property type="entry name" value="UDP-Glycosyltransferase/glycogen phosphorylase"/>
    <property type="match status" value="1"/>
</dbReference>
<name>A0A2X0RG74_9PROT</name>
<sequence length="761" mass="86297">MKPNIPVTLCCVDCINYPFAIDALRKSSEKCIFSRTLLLTDRDYNLPDIDTIKIPPIRSRQEYSKFILHQLHHHIETEFVLLIQWDGYVIHPNAWTNEFLNYDYIGAVWGQYKDNHRVGNGGFSLRSRKLLLATKEIPFDGTLEEDVLICRQYRPFLEEKYAIRFAPDHTAEKFSFETTYPTQQTFGFHGVFNLWMALAPNEVEEFVNRLPAHITNSVQFFQLGVNYLDMRQYPFAKAIFQRILANNAGHADARRQMTALEAPAIPNTPGRNEKCPCGSGERYKNCCGKLGAVSYAPLQPREREKDIHWVLSAALKHHQLGHIVHANAMYGLVLHESPQNAIALQYSGVIAYQSGDAEKAAQLIEQAIQIQPAIPDFHNNLGLALQALGIPSRAEQCFRQAIKLNPNYAEAYNNLGLLLEATGHSYDAIDCFEKSISIMPDFAQAHWNLSLSLLITANFSRGWKEYEWRLKTPELAGEQKRFSNPLWEEQDISGKTILIHTEQGLGDAIQFIRYIPQLASLNVHVLLECKPALKQLFQTVQGIKQIVSPGEPVPRYDFHCPLLSLPSRLNMASNAIPTPIPYLFPDENRIDAWRKKMPDTGRAFKVGLMWAGSPENPNNQNRSLPLSKLDLLGTVKNVVFYNLQKGDGADQAKQPLGNLHFIDLKEDIGDFASTAALIANLDLVISVDTSVAHLAGAIGKPAWVMLPFAPDWRWLLDRDDSPWYPTHRLFRQREIGNWEEVISRVKVALDSLAEQAHSRIF</sequence>
<dbReference type="SUPFAM" id="SSF48452">
    <property type="entry name" value="TPR-like"/>
    <property type="match status" value="1"/>
</dbReference>
<dbReference type="Gene3D" id="1.25.40.10">
    <property type="entry name" value="Tetratricopeptide repeat domain"/>
    <property type="match status" value="2"/>
</dbReference>
<dbReference type="InterPro" id="IPR013105">
    <property type="entry name" value="TPR_2"/>
</dbReference>
<accession>A0A2X0RG74</accession>
<dbReference type="InterPro" id="IPR052943">
    <property type="entry name" value="TMTC_O-mannosyl-trnsfr"/>
</dbReference>
<evidence type="ECO:0000256" key="3">
    <source>
        <dbReference type="PROSITE-ProRule" id="PRU00339"/>
    </source>
</evidence>
<dbReference type="PANTHER" id="PTHR44809">
    <property type="match status" value="1"/>
</dbReference>
<keyword evidence="1" id="KW-0677">Repeat</keyword>
<gene>
    <name evidence="5" type="ORF">NITFAB_2357</name>
</gene>
<dbReference type="InterPro" id="IPR043729">
    <property type="entry name" value="DUF5672"/>
</dbReference>
<feature type="repeat" description="TPR" evidence="3">
    <location>
        <begin position="409"/>
        <end position="442"/>
    </location>
</feature>
<dbReference type="Gene3D" id="3.40.50.2000">
    <property type="entry name" value="Glycogen Phosphorylase B"/>
    <property type="match status" value="1"/>
</dbReference>
<dbReference type="SMART" id="SM00028">
    <property type="entry name" value="TPR"/>
    <property type="match status" value="4"/>
</dbReference>
<dbReference type="AlphaFoldDB" id="A0A2X0RG74"/>
<dbReference type="Pfam" id="PF00515">
    <property type="entry name" value="TPR_1"/>
    <property type="match status" value="1"/>
</dbReference>
<proteinExistence type="predicted"/>
<dbReference type="SUPFAM" id="SSF103642">
    <property type="entry name" value="Sec-C motif"/>
    <property type="match status" value="1"/>
</dbReference>
<dbReference type="InterPro" id="IPR011990">
    <property type="entry name" value="TPR-like_helical_dom_sf"/>
</dbReference>
<evidence type="ECO:0000256" key="2">
    <source>
        <dbReference type="ARBA" id="ARBA00022803"/>
    </source>
</evidence>
<dbReference type="Pfam" id="PF02810">
    <property type="entry name" value="SEC-C"/>
    <property type="match status" value="1"/>
</dbReference>
<dbReference type="Pfam" id="PF07719">
    <property type="entry name" value="TPR_2"/>
    <property type="match status" value="1"/>
</dbReference>
<organism evidence="5">
    <name type="scientific">Candidatus Nitrotoga fabula</name>
    <dbReference type="NCBI Taxonomy" id="2182327"/>
    <lineage>
        <taxon>Bacteria</taxon>
        <taxon>Pseudomonadati</taxon>
        <taxon>Pseudomonadota</taxon>
        <taxon>Betaproteobacteria</taxon>
        <taxon>Nitrosomonadales</taxon>
        <taxon>Gallionellaceae</taxon>
        <taxon>Candidatus Nitrotoga</taxon>
    </lineage>
</organism>
<dbReference type="PANTHER" id="PTHR44809:SF1">
    <property type="entry name" value="PROTEIN O-MANNOSYL-TRANSFERASE TMTC1"/>
    <property type="match status" value="1"/>
</dbReference>
<feature type="repeat" description="TPR" evidence="3">
    <location>
        <begin position="375"/>
        <end position="408"/>
    </location>
</feature>
<dbReference type="Pfam" id="PF13432">
    <property type="entry name" value="TPR_16"/>
    <property type="match status" value="1"/>
</dbReference>